<evidence type="ECO:0000313" key="2">
    <source>
        <dbReference type="Proteomes" id="UP000230353"/>
    </source>
</evidence>
<reference evidence="2" key="1">
    <citation type="submission" date="2017-09" db="EMBL/GenBank/DDBJ databases">
        <title>Depth-based differentiation of microbial function through sediment-hosted aquifers and enrichment of novel symbionts in the deep terrestrial subsurface.</title>
        <authorList>
            <person name="Probst A.J."/>
            <person name="Ladd B."/>
            <person name="Jarett J.K."/>
            <person name="Geller-Mcgrath D.E."/>
            <person name="Sieber C.M.K."/>
            <person name="Emerson J.B."/>
            <person name="Anantharaman K."/>
            <person name="Thomas B.C."/>
            <person name="Malmstrom R."/>
            <person name="Stieglmeier M."/>
            <person name="Klingl A."/>
            <person name="Woyke T."/>
            <person name="Ryan C.M."/>
            <person name="Banfield J.F."/>
        </authorList>
    </citation>
    <scope>NUCLEOTIDE SEQUENCE [LARGE SCALE GENOMIC DNA]</scope>
</reference>
<proteinExistence type="predicted"/>
<dbReference type="EMBL" id="PEZL01000008">
    <property type="protein sequence ID" value="PIS13658.1"/>
    <property type="molecule type" value="Genomic_DNA"/>
</dbReference>
<name>A0A2H0WNX4_9BACT</name>
<gene>
    <name evidence="1" type="ORF">COT67_00590</name>
</gene>
<sequence>MDSASKLKLKEAGFIDSREDDLPELAQYLRAKYRLSPSAIRDIEMSKEIVDKKYEGEDARRLR</sequence>
<accession>A0A2H0WNX4</accession>
<comment type="caution">
    <text evidence="1">The sequence shown here is derived from an EMBL/GenBank/DDBJ whole genome shotgun (WGS) entry which is preliminary data.</text>
</comment>
<evidence type="ECO:0000313" key="1">
    <source>
        <dbReference type="EMBL" id="PIS13658.1"/>
    </source>
</evidence>
<dbReference type="AlphaFoldDB" id="A0A2H0WNX4"/>
<protein>
    <submittedName>
        <fullName evidence="1">Uncharacterized protein</fullName>
    </submittedName>
</protein>
<dbReference type="Proteomes" id="UP000230353">
    <property type="component" value="Unassembled WGS sequence"/>
</dbReference>
<organism evidence="1 2">
    <name type="scientific">Candidatus Tagabacteria bacterium CG09_land_8_20_14_0_10_41_14</name>
    <dbReference type="NCBI Taxonomy" id="1975021"/>
    <lineage>
        <taxon>Bacteria</taxon>
        <taxon>Candidatus Tagaibacteriota</taxon>
    </lineage>
</organism>